<feature type="domain" description="Anthranilate synthase component I N-terminal" evidence="17">
    <location>
        <begin position="34"/>
        <end position="173"/>
    </location>
</feature>
<keyword evidence="7 15" id="KW-0028">Amino-acid biosynthesis</keyword>
<dbReference type="PANTHER" id="PTHR11236:SF46">
    <property type="entry name" value="ANTHRANILATE SYNTHASE COMPONENT 1"/>
    <property type="match status" value="1"/>
</dbReference>
<dbReference type="Pfam" id="PF04715">
    <property type="entry name" value="Anth_synt_I_N"/>
    <property type="match status" value="1"/>
</dbReference>
<dbReference type="Gene3D" id="3.60.120.10">
    <property type="entry name" value="Anthranilate synthase"/>
    <property type="match status" value="1"/>
</dbReference>
<comment type="subunit">
    <text evidence="4 15">Heterotetramer consisting of two non-identical subunits: a beta subunit (TrpG) and a large alpha subunit (TrpE).</text>
</comment>
<evidence type="ECO:0000256" key="13">
    <source>
        <dbReference type="ARBA" id="ARBA00025634"/>
    </source>
</evidence>
<accession>A0A7Z0IIK5</accession>
<gene>
    <name evidence="15" type="primary">trpE</name>
    <name evidence="18" type="ORF">BJY26_002891</name>
</gene>
<dbReference type="GO" id="GO:0004049">
    <property type="term" value="F:anthranilate synthase activity"/>
    <property type="evidence" value="ECO:0007669"/>
    <property type="project" value="UniProtKB-EC"/>
</dbReference>
<dbReference type="InterPro" id="IPR019999">
    <property type="entry name" value="Anth_synth_I-like"/>
</dbReference>
<evidence type="ECO:0000256" key="5">
    <source>
        <dbReference type="ARBA" id="ARBA00012266"/>
    </source>
</evidence>
<dbReference type="AlphaFoldDB" id="A0A7Z0IIK5"/>
<dbReference type="PANTHER" id="PTHR11236">
    <property type="entry name" value="AMINOBENZOATE/ANTHRANILATE SYNTHASE"/>
    <property type="match status" value="1"/>
</dbReference>
<comment type="similarity">
    <text evidence="3 15">Belongs to the anthranilate synthase component I family.</text>
</comment>
<comment type="pathway">
    <text evidence="2 15">Amino-acid biosynthesis; L-tryptophan biosynthesis; L-tryptophan from chorismate: step 1/5.</text>
</comment>
<dbReference type="PRINTS" id="PR00095">
    <property type="entry name" value="ANTSNTHASEI"/>
</dbReference>
<keyword evidence="9 15" id="KW-0822">Tryptophan biosynthesis</keyword>
<keyword evidence="8 15" id="KW-0479">Metal-binding</keyword>
<proteinExistence type="inferred from homology"/>
<evidence type="ECO:0000256" key="2">
    <source>
        <dbReference type="ARBA" id="ARBA00004873"/>
    </source>
</evidence>
<dbReference type="EMBL" id="JACBZP010000001">
    <property type="protein sequence ID" value="NYI68585.1"/>
    <property type="molecule type" value="Genomic_DNA"/>
</dbReference>
<evidence type="ECO:0000256" key="9">
    <source>
        <dbReference type="ARBA" id="ARBA00022822"/>
    </source>
</evidence>
<evidence type="ECO:0000313" key="19">
    <source>
        <dbReference type="Proteomes" id="UP000539111"/>
    </source>
</evidence>
<evidence type="ECO:0000256" key="3">
    <source>
        <dbReference type="ARBA" id="ARBA00009562"/>
    </source>
</evidence>
<feature type="domain" description="Chorismate-utilising enzyme C-terminal" evidence="16">
    <location>
        <begin position="232"/>
        <end position="489"/>
    </location>
</feature>
<dbReference type="NCBIfam" id="NF010086">
    <property type="entry name" value="PRK13571.1"/>
    <property type="match status" value="1"/>
</dbReference>
<dbReference type="InterPro" id="IPR015890">
    <property type="entry name" value="Chorismate_C"/>
</dbReference>
<evidence type="ECO:0000259" key="16">
    <source>
        <dbReference type="Pfam" id="PF00425"/>
    </source>
</evidence>
<comment type="function">
    <text evidence="13 15">Part of a heterotetrameric complex that catalyzes the two-step biosynthesis of anthranilate, an intermediate in the biosynthesis of L-tryptophan. In the first step, the glutamine-binding beta subunit (TrpG) of anthranilate synthase (AS) provides the glutamine amidotransferase activity which generates ammonia as a substrate that, along with chorismate, is used in the second step, catalyzed by the large alpha subunit of AS (TrpE) to produce anthranilate. In the absence of TrpG, TrpE can synthesize anthranilate directly from chorismate and high concentrations of ammonia.</text>
</comment>
<evidence type="ECO:0000256" key="10">
    <source>
        <dbReference type="ARBA" id="ARBA00022842"/>
    </source>
</evidence>
<dbReference type="InterPro" id="IPR006805">
    <property type="entry name" value="Anth_synth_I_N"/>
</dbReference>
<evidence type="ECO:0000256" key="8">
    <source>
        <dbReference type="ARBA" id="ARBA00022723"/>
    </source>
</evidence>
<evidence type="ECO:0000256" key="11">
    <source>
        <dbReference type="ARBA" id="ARBA00023141"/>
    </source>
</evidence>
<protein>
    <recommendedName>
        <fullName evidence="6 15">Anthranilate synthase component 1</fullName>
        <ecNumber evidence="5 15">4.1.3.27</ecNumber>
    </recommendedName>
</protein>
<evidence type="ECO:0000256" key="1">
    <source>
        <dbReference type="ARBA" id="ARBA00001946"/>
    </source>
</evidence>
<evidence type="ECO:0000256" key="4">
    <source>
        <dbReference type="ARBA" id="ARBA00011575"/>
    </source>
</evidence>
<dbReference type="GO" id="GO:0000162">
    <property type="term" value="P:L-tryptophan biosynthetic process"/>
    <property type="evidence" value="ECO:0007669"/>
    <property type="project" value="UniProtKB-UniPathway"/>
</dbReference>
<evidence type="ECO:0000256" key="6">
    <source>
        <dbReference type="ARBA" id="ARBA00020653"/>
    </source>
</evidence>
<keyword evidence="11 15" id="KW-0057">Aromatic amino acid biosynthesis</keyword>
<dbReference type="GO" id="GO:0046872">
    <property type="term" value="F:metal ion binding"/>
    <property type="evidence" value="ECO:0007669"/>
    <property type="project" value="UniProtKB-KW"/>
</dbReference>
<evidence type="ECO:0000256" key="7">
    <source>
        <dbReference type="ARBA" id="ARBA00022605"/>
    </source>
</evidence>
<keyword evidence="12 15" id="KW-0456">Lyase</keyword>
<sequence length="506" mass="53521">MTRELGGESLTAEDFRGLAATHRVIPVTRRLIADAETPVGLYRKLGGGRPGTFLLESSGGGNWARYSFIGAGSVATLTEKDSRAHWIGRVPEGLPVEGDPIEVARATIDALATPRLEGLPPLTSGLVGFFGWDAVRRWETLGSGPADELGVPEIGLMLASELAVFDHLEGTVMLVANAINMDNTDLRVDEAYRDAVLRLDSMTAAVTVPAAPTVAVADVTATASADNRTPHADYIAAIEHGKQAIVDGEVFQVVLGQRFDIGCAADPLDVYRILRGSNPSPYMYLLSMAEPDGTPYQIVGSSPEALVKVTGSEAITHPIAGSRPRGETPEADHELGVELLADAKERSEHLMLVDLSRNDLSKVCVPGTVEVVEFMEIERYSHIMHLVSTVVGRLDDGRSAFDVLAAAFPAGTLSGAPKPRALRLIDRLEPAARGIYGGVVGYLDFTGDMDMAIAIRTAYLKGGTAHVSAGGGIVADSVPESEVAESENKAAAVLRAIAVAETLRTP</sequence>
<dbReference type="Pfam" id="PF00425">
    <property type="entry name" value="Chorismate_bind"/>
    <property type="match status" value="1"/>
</dbReference>
<dbReference type="Proteomes" id="UP000539111">
    <property type="component" value="Unassembled WGS sequence"/>
</dbReference>
<name>A0A7Z0IIK5_9MICO</name>
<dbReference type="SUPFAM" id="SSF56322">
    <property type="entry name" value="ADC synthase"/>
    <property type="match status" value="1"/>
</dbReference>
<reference evidence="18 19" key="1">
    <citation type="submission" date="2020-07" db="EMBL/GenBank/DDBJ databases">
        <title>Sequencing the genomes of 1000 actinobacteria strains.</title>
        <authorList>
            <person name="Klenk H.-P."/>
        </authorList>
    </citation>
    <scope>NUCLEOTIDE SEQUENCE [LARGE SCALE GENOMIC DNA]</scope>
    <source>
        <strain evidence="18 19">DSM 26341</strain>
    </source>
</reference>
<comment type="caution">
    <text evidence="18">The sequence shown here is derived from an EMBL/GenBank/DDBJ whole genome shotgun (WGS) entry which is preliminary data.</text>
</comment>
<dbReference type="InterPro" id="IPR005256">
    <property type="entry name" value="Anth_synth_I_PabB"/>
</dbReference>
<comment type="catalytic activity">
    <reaction evidence="14 15">
        <text>chorismate + L-glutamine = anthranilate + pyruvate + L-glutamate + H(+)</text>
        <dbReference type="Rhea" id="RHEA:21732"/>
        <dbReference type="ChEBI" id="CHEBI:15361"/>
        <dbReference type="ChEBI" id="CHEBI:15378"/>
        <dbReference type="ChEBI" id="CHEBI:16567"/>
        <dbReference type="ChEBI" id="CHEBI:29748"/>
        <dbReference type="ChEBI" id="CHEBI:29985"/>
        <dbReference type="ChEBI" id="CHEBI:58359"/>
        <dbReference type="EC" id="4.1.3.27"/>
    </reaction>
</comment>
<evidence type="ECO:0000259" key="17">
    <source>
        <dbReference type="Pfam" id="PF04715"/>
    </source>
</evidence>
<dbReference type="RefSeq" id="WP_179428912.1">
    <property type="nucleotide sequence ID" value="NZ_JACBZP010000001.1"/>
</dbReference>
<evidence type="ECO:0000313" key="18">
    <source>
        <dbReference type="EMBL" id="NYI68585.1"/>
    </source>
</evidence>
<evidence type="ECO:0000256" key="14">
    <source>
        <dbReference type="ARBA" id="ARBA00047683"/>
    </source>
</evidence>
<dbReference type="EC" id="4.1.3.27" evidence="5 15"/>
<dbReference type="InterPro" id="IPR005801">
    <property type="entry name" value="ADC_synthase"/>
</dbReference>
<dbReference type="UniPathway" id="UPA00035">
    <property type="reaction ID" value="UER00040"/>
</dbReference>
<keyword evidence="10 15" id="KW-0460">Magnesium</keyword>
<organism evidence="18 19">
    <name type="scientific">Spelaeicoccus albus</name>
    <dbReference type="NCBI Taxonomy" id="1280376"/>
    <lineage>
        <taxon>Bacteria</taxon>
        <taxon>Bacillati</taxon>
        <taxon>Actinomycetota</taxon>
        <taxon>Actinomycetes</taxon>
        <taxon>Micrococcales</taxon>
        <taxon>Brevibacteriaceae</taxon>
        <taxon>Spelaeicoccus</taxon>
    </lineage>
</organism>
<evidence type="ECO:0000256" key="12">
    <source>
        <dbReference type="ARBA" id="ARBA00023239"/>
    </source>
</evidence>
<dbReference type="NCBIfam" id="TIGR00564">
    <property type="entry name" value="trpE_most"/>
    <property type="match status" value="1"/>
</dbReference>
<keyword evidence="19" id="KW-1185">Reference proteome</keyword>
<comment type="cofactor">
    <cofactor evidence="1 15">
        <name>Mg(2+)</name>
        <dbReference type="ChEBI" id="CHEBI:18420"/>
    </cofactor>
</comment>
<evidence type="ECO:0000256" key="15">
    <source>
        <dbReference type="RuleBase" id="RU364045"/>
    </source>
</evidence>